<keyword evidence="7" id="KW-0597">Phosphoprotein</keyword>
<evidence type="ECO:0000256" key="23">
    <source>
        <dbReference type="ARBA" id="ARBA00093501"/>
    </source>
</evidence>
<dbReference type="InterPro" id="IPR036034">
    <property type="entry name" value="PDZ_sf"/>
</dbReference>
<accession>A0A8J4WGT9</accession>
<dbReference type="GO" id="GO:0005886">
    <property type="term" value="C:plasma membrane"/>
    <property type="evidence" value="ECO:0007669"/>
    <property type="project" value="GOC"/>
</dbReference>
<dbReference type="GO" id="GO:0005543">
    <property type="term" value="F:phospholipid binding"/>
    <property type="evidence" value="ECO:0007669"/>
    <property type="project" value="TreeGrafter"/>
</dbReference>
<evidence type="ECO:0000256" key="22">
    <source>
        <dbReference type="ARBA" id="ARBA00034105"/>
    </source>
</evidence>
<dbReference type="SMART" id="SM00228">
    <property type="entry name" value="PDZ"/>
    <property type="match status" value="1"/>
</dbReference>
<dbReference type="GO" id="GO:0002092">
    <property type="term" value="P:positive regulation of receptor internalization"/>
    <property type="evidence" value="ECO:0007669"/>
    <property type="project" value="TreeGrafter"/>
</dbReference>
<feature type="domain" description="PDZ" evidence="24">
    <location>
        <begin position="26"/>
        <end position="109"/>
    </location>
</feature>
<keyword evidence="10" id="KW-0862">Zinc</keyword>
<evidence type="ECO:0000256" key="12">
    <source>
        <dbReference type="ARBA" id="ARBA00023018"/>
    </source>
</evidence>
<keyword evidence="17" id="KW-0449">Lipoprotein</keyword>
<dbReference type="SUPFAM" id="SSF50156">
    <property type="entry name" value="PDZ domain-like"/>
    <property type="match status" value="1"/>
</dbReference>
<dbReference type="EMBL" id="LUCH01003664">
    <property type="protein sequence ID" value="KAF5399861.1"/>
    <property type="molecule type" value="Genomic_DNA"/>
</dbReference>
<protein>
    <recommendedName>
        <fullName evidence="5">PRKCA-binding protein</fullName>
    </recommendedName>
    <alternativeName>
        <fullName evidence="19">Protein interacting with C kinase 1</fullName>
    </alternativeName>
    <alternativeName>
        <fullName evidence="18">Protein kinase C-alpha-binding protein</fullName>
    </alternativeName>
</protein>
<sequence length="495" mass="55511">MSGDTLYAYDFGYEEDKLGMTVTSGCVTLKKDAQNLVGISIGGGSPYCPCLYIVQVFDSTPASEDGTLQAGDEVTGVNGIPVKGKSKVEAARLIQSFKDRVVINYNKLHADPKQGKTLDIVLKKAKHRVVESMESSTADALGLSRAILVNGKTTCTPFTYLCRFLDGLVKKFDELNKTANMFTGLMNHSKNLLRAIYELSRIYGALGEVFSEIGVKEPMLRTSEAFSQFGVTHRSMERFSIEMLKKIKPIVADLNTFLRKAIPDTRLTIKKYLDVKFEYLVMSKLSPSNPSYCLKVKEMDDEEYGFAMVHEPLYRVETGNYEYRLILRCRQDARTRFAKMRSDVLVKLELLDNKHVQDTVLQLQRFIDAMATYHDQCYQVMKQAKIFPLEVDLDRNAFTYNTGIISPDEDEPEMGEEIVNKDLEEESALAGDVKLIDLADVDVAGPASNMRQTQDGDILPVNSNGHSDLADWSVFNGGSLRQFDHSATTDVFRTD</sequence>
<dbReference type="GO" id="GO:0003779">
    <property type="term" value="F:actin binding"/>
    <property type="evidence" value="ECO:0007669"/>
    <property type="project" value="UniProtKB-KW"/>
</dbReference>
<dbReference type="SMART" id="SM01015">
    <property type="entry name" value="Arfaptin"/>
    <property type="match status" value="1"/>
</dbReference>
<evidence type="ECO:0000256" key="19">
    <source>
        <dbReference type="ARBA" id="ARBA00032804"/>
    </source>
</evidence>
<comment type="caution">
    <text evidence="26">The sequence shown here is derived from an EMBL/GenBank/DDBJ whole genome shotgun (WGS) entry which is preliminary data.</text>
</comment>
<dbReference type="GO" id="GO:0014069">
    <property type="term" value="C:postsynaptic density"/>
    <property type="evidence" value="ECO:0007669"/>
    <property type="project" value="UniProtKB-SubCell"/>
</dbReference>
<dbReference type="Gene3D" id="2.30.42.10">
    <property type="match status" value="1"/>
</dbReference>
<dbReference type="AlphaFoldDB" id="A0A8J4WGT9"/>
<dbReference type="CDD" id="cd07659">
    <property type="entry name" value="BAR_PICK1"/>
    <property type="match status" value="1"/>
</dbReference>
<evidence type="ECO:0000256" key="17">
    <source>
        <dbReference type="ARBA" id="ARBA00023288"/>
    </source>
</evidence>
<evidence type="ECO:0000256" key="4">
    <source>
        <dbReference type="ARBA" id="ARBA00004635"/>
    </source>
</evidence>
<dbReference type="GO" id="GO:0032588">
    <property type="term" value="C:trans-Golgi network membrane"/>
    <property type="evidence" value="ECO:0007669"/>
    <property type="project" value="TreeGrafter"/>
</dbReference>
<comment type="subunit">
    <text evidence="23">Monomer and homodimer. Interacts with CXADR. Interacts presynaptically with the glutamate receptors GRIA2, GRIA3, GRIK3, isoform 3 of GRIA4, isoform A of GRM4, GRM7 and GRM8; with NAPA and NAPB; and with BTG2. The interaction with NAPA and NAPB disrupts the interaction with GRIA2, conducting to the internalization of GRIA2. Interacts with PRKCA; with the amine transporters SLC6A2 and SLC6A3; with the channels ASIC1 and ASIC2; with the GTP-binding proteins ARF1 and ARF3; with the ephrin receptor tyrosine kinases EPHA7, EPHB1 and EPHB2; with ERBB2 and through its PDZ domain with the C-terminal tail of PRLHR. Interacts with UNC5A. Interacts (via AH domain) with NCS1/FREQ; in a calcium-dependent manner. Interacts with F-actin and associates with the ARP2/3 complex. Interacts (via PDZ domain) with ARF1 (activated); the interaction blocks Arp2/3 complex inhibition. Interacts with SORCS3.</text>
</comment>
<dbReference type="GO" id="GO:0019904">
    <property type="term" value="F:protein domain specific binding"/>
    <property type="evidence" value="ECO:0007669"/>
    <property type="project" value="InterPro"/>
</dbReference>
<evidence type="ECO:0000256" key="5">
    <source>
        <dbReference type="ARBA" id="ARBA00017975"/>
    </source>
</evidence>
<gene>
    <name evidence="26" type="ORF">PHET_06423</name>
</gene>
<keyword evidence="11" id="KW-0106">Calcium</keyword>
<dbReference type="InterPro" id="IPR027267">
    <property type="entry name" value="AH/BAR_dom_sf"/>
</dbReference>
<dbReference type="GO" id="GO:0048471">
    <property type="term" value="C:perinuclear region of cytoplasm"/>
    <property type="evidence" value="ECO:0007669"/>
    <property type="project" value="UniProtKB-SubCell"/>
</dbReference>
<feature type="domain" description="AH" evidence="25">
    <location>
        <begin position="163"/>
        <end position="386"/>
    </location>
</feature>
<dbReference type="InterPro" id="IPR030798">
    <property type="entry name" value="Arfaptin_fam"/>
</dbReference>
<dbReference type="GO" id="GO:0046872">
    <property type="term" value="F:metal ion binding"/>
    <property type="evidence" value="ECO:0007669"/>
    <property type="project" value="UniProtKB-KW"/>
</dbReference>
<dbReference type="GO" id="GO:0043113">
    <property type="term" value="P:receptor clustering"/>
    <property type="evidence" value="ECO:0007669"/>
    <property type="project" value="TreeGrafter"/>
</dbReference>
<proteinExistence type="predicted"/>
<dbReference type="InterPro" id="IPR001478">
    <property type="entry name" value="PDZ"/>
</dbReference>
<dbReference type="GO" id="GO:0098842">
    <property type="term" value="C:postsynaptic early endosome"/>
    <property type="evidence" value="ECO:0007669"/>
    <property type="project" value="TreeGrafter"/>
</dbReference>
<evidence type="ECO:0000256" key="10">
    <source>
        <dbReference type="ARBA" id="ARBA00022833"/>
    </source>
</evidence>
<evidence type="ECO:0000256" key="18">
    <source>
        <dbReference type="ARBA" id="ARBA00031097"/>
    </source>
</evidence>
<dbReference type="Pfam" id="PF06456">
    <property type="entry name" value="Arfaptin"/>
    <property type="match status" value="1"/>
</dbReference>
<evidence type="ECO:0000256" key="1">
    <source>
        <dbReference type="ARBA" id="ARBA00004170"/>
    </source>
</evidence>
<comment type="subcellular location">
    <subcellularLocation>
        <location evidence="2">Cytoplasm</location>
        <location evidence="2">Cytoskeleton</location>
    </subcellularLocation>
    <subcellularLocation>
        <location evidence="3">Cytoplasm</location>
        <location evidence="3">Perinuclear region</location>
    </subcellularLocation>
    <subcellularLocation>
        <location evidence="4">Membrane</location>
        <topology evidence="4">Lipid-anchor</topology>
    </subcellularLocation>
    <subcellularLocation>
        <location evidence="1">Membrane</location>
        <topology evidence="1">Peripheral membrane protein</topology>
    </subcellularLocation>
    <subcellularLocation>
        <location evidence="22">Postsynaptic density</location>
    </subcellularLocation>
    <subcellularLocation>
        <location evidence="21">Synapse</location>
        <location evidence="21">Synaptosome</location>
    </subcellularLocation>
</comment>
<dbReference type="Gene3D" id="1.20.1270.60">
    <property type="entry name" value="Arfaptin homology (AH) domain/BAR domain"/>
    <property type="match status" value="1"/>
</dbReference>
<evidence type="ECO:0000259" key="25">
    <source>
        <dbReference type="PROSITE" id="PS50870"/>
    </source>
</evidence>
<evidence type="ECO:0000313" key="26">
    <source>
        <dbReference type="EMBL" id="KAF5399861.1"/>
    </source>
</evidence>
<keyword evidence="15" id="KW-0009">Actin-binding</keyword>
<evidence type="ECO:0000256" key="2">
    <source>
        <dbReference type="ARBA" id="ARBA00004245"/>
    </source>
</evidence>
<dbReference type="CDD" id="cd06722">
    <property type="entry name" value="PDZ_PICK1-like"/>
    <property type="match status" value="1"/>
</dbReference>
<name>A0A8J4WGT9_9TREM</name>
<dbReference type="FunFam" id="2.30.42.10:FF:000073">
    <property type="entry name" value="Interacting with PRKCA"/>
    <property type="match status" value="1"/>
</dbReference>
<keyword evidence="27" id="KW-1185">Reference proteome</keyword>
<keyword evidence="13" id="KW-0472">Membrane</keyword>
<evidence type="ECO:0000256" key="7">
    <source>
        <dbReference type="ARBA" id="ARBA00022553"/>
    </source>
</evidence>
<dbReference type="Pfam" id="PF00595">
    <property type="entry name" value="PDZ"/>
    <property type="match status" value="1"/>
</dbReference>
<evidence type="ECO:0000313" key="27">
    <source>
        <dbReference type="Proteomes" id="UP000748531"/>
    </source>
</evidence>
<keyword evidence="6" id="KW-0963">Cytoplasm</keyword>
<dbReference type="PANTHER" id="PTHR12141:SF1">
    <property type="entry name" value="PRKCA-BINDING PROTEIN"/>
    <property type="match status" value="1"/>
</dbReference>
<dbReference type="GO" id="GO:0043005">
    <property type="term" value="C:neuron projection"/>
    <property type="evidence" value="ECO:0007669"/>
    <property type="project" value="UniProtKB-KW"/>
</dbReference>
<dbReference type="GO" id="GO:0008021">
    <property type="term" value="C:synaptic vesicle"/>
    <property type="evidence" value="ECO:0007669"/>
    <property type="project" value="TreeGrafter"/>
</dbReference>
<keyword evidence="16" id="KW-0206">Cytoskeleton</keyword>
<dbReference type="SUPFAM" id="SSF103657">
    <property type="entry name" value="BAR/IMD domain-like"/>
    <property type="match status" value="1"/>
</dbReference>
<evidence type="ECO:0000256" key="16">
    <source>
        <dbReference type="ARBA" id="ARBA00023212"/>
    </source>
</evidence>
<dbReference type="PROSITE" id="PS50870">
    <property type="entry name" value="AH"/>
    <property type="match status" value="1"/>
</dbReference>
<evidence type="ECO:0000256" key="11">
    <source>
        <dbReference type="ARBA" id="ARBA00022837"/>
    </source>
</evidence>
<evidence type="ECO:0000256" key="3">
    <source>
        <dbReference type="ARBA" id="ARBA00004556"/>
    </source>
</evidence>
<comment type="function">
    <text evidence="20">Probable adapter protein that bind to and organize the subcellular localization of a variety of membrane proteins containing some PDZ recognition sequence. Involved in the clustering of various receptors, possibly by acting at the receptor internalization level. Plays a role in synaptic plasticity by regulating the trafficking and internalization of AMPA receptors. May be regulated upon PRKCA activation. May regulate ASIC1/ASIC3 channel. Regulates actin polymerization by inhibiting the actin-nucleating activity of the Arp2/3 complex; the function is competitive with nucleation promoting factors and is linked to neuronal morphology regulation and AMPA receptor (AMPAR) endocytosis. Via interaction with the Arp2/3 complex involved in regulation of synaptic plasicity of excitatory synapses and required for spine shrinkage during long-term depression (LTD). Involved in regulation of astrocyte morphology, antagonistic to Arp2/3 complex activator WASL/N-WASP function.</text>
</comment>
<evidence type="ECO:0000256" key="6">
    <source>
        <dbReference type="ARBA" id="ARBA00022490"/>
    </source>
</evidence>
<dbReference type="GO" id="GO:0097062">
    <property type="term" value="P:dendritic spine maintenance"/>
    <property type="evidence" value="ECO:0007669"/>
    <property type="project" value="TreeGrafter"/>
</dbReference>
<dbReference type="OrthoDB" id="5917245at2759"/>
<keyword evidence="8" id="KW-0771">Synaptosome</keyword>
<keyword evidence="9" id="KW-0479">Metal-binding</keyword>
<dbReference type="InterPro" id="IPR037959">
    <property type="entry name" value="PICK1_BAR"/>
</dbReference>
<evidence type="ECO:0000256" key="9">
    <source>
        <dbReference type="ARBA" id="ARBA00022723"/>
    </source>
</evidence>
<evidence type="ECO:0000256" key="21">
    <source>
        <dbReference type="ARBA" id="ARBA00034102"/>
    </source>
</evidence>
<dbReference type="GO" id="GO:0034315">
    <property type="term" value="P:regulation of Arp2/3 complex-mediated actin nucleation"/>
    <property type="evidence" value="ECO:0007669"/>
    <property type="project" value="TreeGrafter"/>
</dbReference>
<organism evidence="26 27">
    <name type="scientific">Paragonimus heterotremus</name>
    <dbReference type="NCBI Taxonomy" id="100268"/>
    <lineage>
        <taxon>Eukaryota</taxon>
        <taxon>Metazoa</taxon>
        <taxon>Spiralia</taxon>
        <taxon>Lophotrochozoa</taxon>
        <taxon>Platyhelminthes</taxon>
        <taxon>Trematoda</taxon>
        <taxon>Digenea</taxon>
        <taxon>Plagiorchiida</taxon>
        <taxon>Troglotremata</taxon>
        <taxon>Troglotrematidae</taxon>
        <taxon>Paragonimus</taxon>
    </lineage>
</organism>
<evidence type="ECO:0000256" key="8">
    <source>
        <dbReference type="ARBA" id="ARBA00022599"/>
    </source>
</evidence>
<evidence type="ECO:0000256" key="15">
    <source>
        <dbReference type="ARBA" id="ARBA00023203"/>
    </source>
</evidence>
<dbReference type="GO" id="GO:0006886">
    <property type="term" value="P:intracellular protein transport"/>
    <property type="evidence" value="ECO:0007669"/>
    <property type="project" value="TreeGrafter"/>
</dbReference>
<dbReference type="FunFam" id="1.20.1270.60:FF:000023">
    <property type="entry name" value="Interacting with PRKCA"/>
    <property type="match status" value="1"/>
</dbReference>
<keyword evidence="12" id="KW-0770">Synapse</keyword>
<evidence type="ECO:0000259" key="24">
    <source>
        <dbReference type="PROSITE" id="PS50106"/>
    </source>
</evidence>
<evidence type="ECO:0000256" key="13">
    <source>
        <dbReference type="ARBA" id="ARBA00023136"/>
    </source>
</evidence>
<keyword evidence="14" id="KW-0564">Palmitate</keyword>
<evidence type="ECO:0000256" key="14">
    <source>
        <dbReference type="ARBA" id="ARBA00023139"/>
    </source>
</evidence>
<dbReference type="PROSITE" id="PS50106">
    <property type="entry name" value="PDZ"/>
    <property type="match status" value="1"/>
</dbReference>
<dbReference type="GO" id="GO:0005080">
    <property type="term" value="F:protein kinase C binding"/>
    <property type="evidence" value="ECO:0007669"/>
    <property type="project" value="TreeGrafter"/>
</dbReference>
<dbReference type="GO" id="GO:0005856">
    <property type="term" value="C:cytoskeleton"/>
    <property type="evidence" value="ECO:0007669"/>
    <property type="project" value="UniProtKB-SubCell"/>
</dbReference>
<dbReference type="InterPro" id="IPR010504">
    <property type="entry name" value="AH_dom"/>
</dbReference>
<dbReference type="Proteomes" id="UP000748531">
    <property type="component" value="Unassembled WGS sequence"/>
</dbReference>
<evidence type="ECO:0000256" key="20">
    <source>
        <dbReference type="ARBA" id="ARBA00033721"/>
    </source>
</evidence>
<dbReference type="PANTHER" id="PTHR12141">
    <property type="entry name" value="ARFAPTIN-RELATED"/>
    <property type="match status" value="1"/>
</dbReference>
<reference evidence="26" key="1">
    <citation type="submission" date="2019-05" db="EMBL/GenBank/DDBJ databases">
        <title>Annotation for the trematode Paragonimus heterotremus.</title>
        <authorList>
            <person name="Choi Y.-J."/>
        </authorList>
    </citation>
    <scope>NUCLEOTIDE SEQUENCE</scope>
    <source>
        <strain evidence="26">LC</strain>
    </source>
</reference>